<dbReference type="EMBL" id="CAJNOK010009740">
    <property type="protein sequence ID" value="CAF1097196.1"/>
    <property type="molecule type" value="Genomic_DNA"/>
</dbReference>
<dbReference type="PANTHER" id="PTHR19446">
    <property type="entry name" value="REVERSE TRANSCRIPTASES"/>
    <property type="match status" value="1"/>
</dbReference>
<evidence type="ECO:0000313" key="3">
    <source>
        <dbReference type="Proteomes" id="UP000682733"/>
    </source>
</evidence>
<sequence>RLSRWREYFCELLNVHTVIDPTILQQIPIPAIDKAEETRQDIPPSLPEVVQAIKQMKSRKAPSKDDVTAELLKAGGMEIVLWLHQIIVDVWINEEIVEDWTMAILIRLYKNQRDKRICDNYRGTSLLIVVSKIFCRIILNRI</sequence>
<dbReference type="Proteomes" id="UP000682733">
    <property type="component" value="Unassembled WGS sequence"/>
</dbReference>
<reference evidence="2" key="1">
    <citation type="submission" date="2021-02" db="EMBL/GenBank/DDBJ databases">
        <authorList>
            <person name="Nowell W R."/>
        </authorList>
    </citation>
    <scope>NUCLEOTIDE SEQUENCE</scope>
</reference>
<protein>
    <submittedName>
        <fullName evidence="2">Uncharacterized protein</fullName>
    </submittedName>
</protein>
<dbReference type="Proteomes" id="UP000677228">
    <property type="component" value="Unassembled WGS sequence"/>
</dbReference>
<accession>A0A8S2KM47</accession>
<name>A0A8S2KM47_9BILA</name>
<feature type="non-terminal residue" evidence="2">
    <location>
        <position position="1"/>
    </location>
</feature>
<dbReference type="EMBL" id="CAJOBA010009758">
    <property type="protein sequence ID" value="CAF3858693.1"/>
    <property type="molecule type" value="Genomic_DNA"/>
</dbReference>
<organism evidence="2 3">
    <name type="scientific">Didymodactylos carnosus</name>
    <dbReference type="NCBI Taxonomy" id="1234261"/>
    <lineage>
        <taxon>Eukaryota</taxon>
        <taxon>Metazoa</taxon>
        <taxon>Spiralia</taxon>
        <taxon>Gnathifera</taxon>
        <taxon>Rotifera</taxon>
        <taxon>Eurotatoria</taxon>
        <taxon>Bdelloidea</taxon>
        <taxon>Philodinida</taxon>
        <taxon>Philodinidae</taxon>
        <taxon>Didymodactylos</taxon>
    </lineage>
</organism>
<dbReference type="AlphaFoldDB" id="A0A8S2KM47"/>
<gene>
    <name evidence="1" type="ORF">OVA965_LOCUS19112</name>
    <name evidence="2" type="ORF">TMI583_LOCUS19125</name>
</gene>
<proteinExistence type="predicted"/>
<comment type="caution">
    <text evidence="2">The sequence shown here is derived from an EMBL/GenBank/DDBJ whole genome shotgun (WGS) entry which is preliminary data.</text>
</comment>
<evidence type="ECO:0000313" key="2">
    <source>
        <dbReference type="EMBL" id="CAF3858693.1"/>
    </source>
</evidence>
<evidence type="ECO:0000313" key="1">
    <source>
        <dbReference type="EMBL" id="CAF1097196.1"/>
    </source>
</evidence>